<sequence length="136" mass="14075">MRISSLWAALALACIIIVAAAGASYAQAGFTGMFTLALPEHGHAQASPLKSGDFVWRALDIASQSGVAADPGLNEALAIKKNFSLGSQSAPALSTNPDWMSAPLLPGIAPSNNLAMSSYDGFLKRYMNGTGNIFTS</sequence>
<dbReference type="EMBL" id="AP011532">
    <property type="protein sequence ID" value="BAI60995.1"/>
    <property type="molecule type" value="Genomic_DNA"/>
</dbReference>
<proteinExistence type="predicted"/>
<accession>D1YX23</accession>
<dbReference type="AlphaFoldDB" id="D1YX23"/>
<name>D1YX23_METPS</name>
<dbReference type="Proteomes" id="UP000001882">
    <property type="component" value="Chromosome"/>
</dbReference>
<organism evidence="1 2">
    <name type="scientific">Methanocella paludicola (strain DSM 17711 / JCM 13418 / NBRC 101707 / SANAE)</name>
    <dbReference type="NCBI Taxonomy" id="304371"/>
    <lineage>
        <taxon>Archaea</taxon>
        <taxon>Methanobacteriati</taxon>
        <taxon>Methanobacteriota</taxon>
        <taxon>Stenosarchaea group</taxon>
        <taxon>Methanomicrobia</taxon>
        <taxon>Methanocellales</taxon>
        <taxon>Methanocellaceae</taxon>
        <taxon>Methanocella</taxon>
    </lineage>
</organism>
<reference evidence="2" key="3">
    <citation type="journal article" date="2011" name="PLoS ONE">
        <title>Genome sequence of a mesophilic hydrogenotrophic methanogen Methanocella paludicola, the first cultivated representative of the order Methanocellales.</title>
        <authorList>
            <person name="Sakai S."/>
            <person name="Takaki Y."/>
            <person name="Shimamura S."/>
            <person name="Sekine M."/>
            <person name="Tajima T."/>
            <person name="Kosugi H."/>
            <person name="Ichikawa N."/>
            <person name="Tasumi E."/>
            <person name="Hiraki A.T."/>
            <person name="Shimizu A."/>
            <person name="Kato Y."/>
            <person name="Nishiko R."/>
            <person name="Mori K."/>
            <person name="Fujita N."/>
            <person name="Imachi H."/>
            <person name="Takai K."/>
        </authorList>
    </citation>
    <scope>NUCLEOTIDE SEQUENCE [LARGE SCALE GENOMIC DNA]</scope>
    <source>
        <strain evidence="2">DSM 17711 / JCM 13418 / NBRC 101707 / SANAE</strain>
    </source>
</reference>
<gene>
    <name evidence="1" type="ordered locus">MCP_0923</name>
</gene>
<dbReference type="InParanoid" id="D1YX23"/>
<dbReference type="RefSeq" id="WP_012899674.1">
    <property type="nucleotide sequence ID" value="NC_013665.1"/>
</dbReference>
<evidence type="ECO:0000313" key="1">
    <source>
        <dbReference type="EMBL" id="BAI60995.1"/>
    </source>
</evidence>
<protein>
    <submittedName>
        <fullName evidence="1">Uncharacterized protein</fullName>
    </submittedName>
</protein>
<dbReference type="STRING" id="304371.MCP_0923"/>
<reference evidence="1 2" key="1">
    <citation type="journal article" date="2007" name="Appl. Environ. Microbiol.">
        <title>Isolation of key methanogens for global methane emission from rice paddy fields: a novel isolate affiliated with the clone cluster rice cluster I.</title>
        <authorList>
            <person name="Sakai S."/>
            <person name="Imachi H."/>
            <person name="Sekiguchi Y."/>
            <person name="Ohashi A."/>
            <person name="Harada H."/>
            <person name="Kamagata Y."/>
        </authorList>
    </citation>
    <scope>NUCLEOTIDE SEQUENCE [LARGE SCALE GENOMIC DNA]</scope>
    <source>
        <strain evidence="2">DSM 17711 / JCM 13418 / NBRC 101707 / SANAE</strain>
    </source>
</reference>
<keyword evidence="2" id="KW-1185">Reference proteome</keyword>
<dbReference type="KEGG" id="mpd:MCP_0923"/>
<reference evidence="1 2" key="2">
    <citation type="journal article" date="2008" name="Int. J. Syst. Evol. Microbiol.">
        <title>Methanocella paludicola gen. nov., sp. nov., a methane-producing archaeon, the first isolate of the lineage 'Rice Cluster I', and proposal of the new archaeal order Methanocellales ord. nov.</title>
        <authorList>
            <person name="Sakai S."/>
            <person name="Imachi H."/>
            <person name="Hanada S."/>
            <person name="Ohashi A."/>
            <person name="Harada H."/>
            <person name="Kamagata Y."/>
        </authorList>
    </citation>
    <scope>NUCLEOTIDE SEQUENCE [LARGE SCALE GENOMIC DNA]</scope>
    <source>
        <strain evidence="2">DSM 17711 / JCM 13418 / NBRC 101707 / SANAE</strain>
    </source>
</reference>
<evidence type="ECO:0000313" key="2">
    <source>
        <dbReference type="Proteomes" id="UP000001882"/>
    </source>
</evidence>
<dbReference type="GeneID" id="8680951"/>